<dbReference type="InterPro" id="IPR036259">
    <property type="entry name" value="MFS_trans_sf"/>
</dbReference>
<reference evidence="9 10" key="1">
    <citation type="submission" date="2015-12" db="EMBL/GenBank/DDBJ databases">
        <title>Nitrous oxide reduction kinetics distinguish bacteria harboring typical versus atypical NosZ.</title>
        <authorList>
            <person name="Yoon S."/>
            <person name="Nissen S."/>
            <person name="Park D."/>
            <person name="Sanford R.A."/>
            <person name="Loeffler F.E."/>
        </authorList>
    </citation>
    <scope>NUCLEOTIDE SEQUENCE [LARGE SCALE GENOMIC DNA]</scope>
    <source>
        <strain evidence="9 10">ATCC BAA-841</strain>
    </source>
</reference>
<dbReference type="Gene3D" id="1.20.1250.20">
    <property type="entry name" value="MFS general substrate transporter like domains"/>
    <property type="match status" value="1"/>
</dbReference>
<dbReference type="InterPro" id="IPR011701">
    <property type="entry name" value="MFS"/>
</dbReference>
<keyword evidence="10" id="KW-1185">Reference proteome</keyword>
<feature type="transmembrane region" description="Helical" evidence="7">
    <location>
        <begin position="21"/>
        <end position="40"/>
    </location>
</feature>
<evidence type="ECO:0000256" key="2">
    <source>
        <dbReference type="ARBA" id="ARBA00022448"/>
    </source>
</evidence>
<comment type="caution">
    <text evidence="9">The sequence shown here is derived from an EMBL/GenBank/DDBJ whole genome shotgun (WGS) entry which is preliminary data.</text>
</comment>
<dbReference type="EMBL" id="LODL01000005">
    <property type="protein sequence ID" value="KXB32534.1"/>
    <property type="molecule type" value="Genomic_DNA"/>
</dbReference>
<organism evidence="9 10">
    <name type="scientific">Dechloromonas denitrificans</name>
    <dbReference type="NCBI Taxonomy" id="281362"/>
    <lineage>
        <taxon>Bacteria</taxon>
        <taxon>Pseudomonadati</taxon>
        <taxon>Pseudomonadota</taxon>
        <taxon>Betaproteobacteria</taxon>
        <taxon>Rhodocyclales</taxon>
        <taxon>Azonexaceae</taxon>
        <taxon>Dechloromonas</taxon>
    </lineage>
</organism>
<feature type="transmembrane region" description="Helical" evidence="7">
    <location>
        <begin position="294"/>
        <end position="313"/>
    </location>
</feature>
<dbReference type="InterPro" id="IPR002123">
    <property type="entry name" value="Plipid/glycerol_acylTrfase"/>
</dbReference>
<dbReference type="GO" id="GO:0022857">
    <property type="term" value="F:transmembrane transporter activity"/>
    <property type="evidence" value="ECO:0007669"/>
    <property type="project" value="InterPro"/>
</dbReference>
<feature type="transmembrane region" description="Helical" evidence="7">
    <location>
        <begin position="145"/>
        <end position="168"/>
    </location>
</feature>
<dbReference type="RefSeq" id="WP_066880123.1">
    <property type="nucleotide sequence ID" value="NZ_LODL01000005.1"/>
</dbReference>
<evidence type="ECO:0000256" key="6">
    <source>
        <dbReference type="ARBA" id="ARBA00023136"/>
    </source>
</evidence>
<feature type="transmembrane region" description="Helical" evidence="7">
    <location>
        <begin position="333"/>
        <end position="359"/>
    </location>
</feature>
<dbReference type="STRING" id="281362.AT959_02300"/>
<feature type="transmembrane region" description="Helical" evidence="7">
    <location>
        <begin position="52"/>
        <end position="75"/>
    </location>
</feature>
<keyword evidence="9" id="KW-0012">Acyltransferase</keyword>
<keyword evidence="2" id="KW-0813">Transport</keyword>
<comment type="subcellular location">
    <subcellularLocation>
        <location evidence="1">Cell membrane</location>
        <topology evidence="1">Multi-pass membrane protein</topology>
    </subcellularLocation>
</comment>
<dbReference type="GO" id="GO:0005886">
    <property type="term" value="C:plasma membrane"/>
    <property type="evidence" value="ECO:0007669"/>
    <property type="project" value="UniProtKB-SubCell"/>
</dbReference>
<dbReference type="SUPFAM" id="SSF69593">
    <property type="entry name" value="Glycerol-3-phosphate (1)-acyltransferase"/>
    <property type="match status" value="1"/>
</dbReference>
<keyword evidence="6 7" id="KW-0472">Membrane</keyword>
<dbReference type="Pfam" id="PF01553">
    <property type="entry name" value="Acyltransferase"/>
    <property type="match status" value="1"/>
</dbReference>
<evidence type="ECO:0000259" key="8">
    <source>
        <dbReference type="SMART" id="SM00563"/>
    </source>
</evidence>
<evidence type="ECO:0000256" key="3">
    <source>
        <dbReference type="ARBA" id="ARBA00022475"/>
    </source>
</evidence>
<dbReference type="Proteomes" id="UP000070186">
    <property type="component" value="Unassembled WGS sequence"/>
</dbReference>
<evidence type="ECO:0000256" key="4">
    <source>
        <dbReference type="ARBA" id="ARBA00022692"/>
    </source>
</evidence>
<evidence type="ECO:0000256" key="1">
    <source>
        <dbReference type="ARBA" id="ARBA00004651"/>
    </source>
</evidence>
<dbReference type="GO" id="GO:0016746">
    <property type="term" value="F:acyltransferase activity"/>
    <property type="evidence" value="ECO:0007669"/>
    <property type="project" value="UniProtKB-KW"/>
</dbReference>
<protein>
    <submittedName>
        <fullName evidence="9">Glycerol acyltransferase</fullName>
    </submittedName>
</protein>
<dbReference type="CDD" id="cd06173">
    <property type="entry name" value="MFS_MefA_like"/>
    <property type="match status" value="1"/>
</dbReference>
<evidence type="ECO:0000256" key="7">
    <source>
        <dbReference type="SAM" id="Phobius"/>
    </source>
</evidence>
<feature type="transmembrane region" description="Helical" evidence="7">
    <location>
        <begin position="227"/>
        <end position="251"/>
    </location>
</feature>
<dbReference type="AlphaFoldDB" id="A0A133XNK9"/>
<dbReference type="SMART" id="SM00563">
    <property type="entry name" value="PlsC"/>
    <property type="match status" value="1"/>
</dbReference>
<sequence length="626" mass="66744">MSGQFGLLKQKRFAPFFVTQFLGAFNDNLFKNALVVLLTFQAAQWTTLPAELLANLAAGIFILPFFLFSATAGQLADKYDKAMLARLVKVLEMLIMGIAAAGFFLHSLPVLMGALFLLGLHSTLFGPVKYAILPQHLHSDELVGGNALIEAGTFVAILIGTLAGGLLAGSVEHPAWIALGGFVVAAAGYLTSRGIPAAPAPDPGLAINLNPLTETWRNINFARQNRTVFLSILGISWFWLYGALFLAQFPVYAKNVLGGGESAVTLLLATFTVGIGIGSMLCERMSGKQVEIGLVPFGSIGLTLFGLDLYFASPVGLAGTTPHQLLALLSIPAVWRVLVDLMLLGAFGGFFIVPLYALVQLRSSPEHRARIIAANNILNALFMVVGALGAAAMLGAGLSIPALFGIAALLNAAVAIYIYGLVPEFLLRFIAWLLVKAAYRLRSEGLENIPSEGAAVLVANHVSFVDAVVIMGASPRPLRFVMDYRIFRIPLLSFIFRHCGAIPIASAKEDAALMEKAFAEVSTALANGELVAIFPEGYISRDGELQTFRPGISRILAANPVPVVPLALSGLWGSFFSRIDGEAMKTPFRRGLFSRISLRVGAPLAAAEATPARLQATVLALRGEQR</sequence>
<proteinExistence type="predicted"/>
<feature type="domain" description="Phospholipid/glycerol acyltransferase" evidence="8">
    <location>
        <begin position="455"/>
        <end position="571"/>
    </location>
</feature>
<evidence type="ECO:0000313" key="9">
    <source>
        <dbReference type="EMBL" id="KXB32534.1"/>
    </source>
</evidence>
<gene>
    <name evidence="9" type="ORF">AT959_02300</name>
</gene>
<name>A0A133XNK9_9RHOO</name>
<feature type="transmembrane region" description="Helical" evidence="7">
    <location>
        <begin position="263"/>
        <end position="282"/>
    </location>
</feature>
<feature type="transmembrane region" description="Helical" evidence="7">
    <location>
        <begin position="380"/>
        <end position="410"/>
    </location>
</feature>
<evidence type="ECO:0000256" key="5">
    <source>
        <dbReference type="ARBA" id="ARBA00022989"/>
    </source>
</evidence>
<keyword evidence="4 7" id="KW-0812">Transmembrane</keyword>
<dbReference type="Pfam" id="PF07690">
    <property type="entry name" value="MFS_1"/>
    <property type="match status" value="1"/>
</dbReference>
<dbReference type="CDD" id="cd07989">
    <property type="entry name" value="LPLAT_AGPAT-like"/>
    <property type="match status" value="1"/>
</dbReference>
<dbReference type="SUPFAM" id="SSF103473">
    <property type="entry name" value="MFS general substrate transporter"/>
    <property type="match status" value="1"/>
</dbReference>
<dbReference type="PANTHER" id="PTHR43266">
    <property type="entry name" value="MACROLIDE-EFFLUX PROTEIN"/>
    <property type="match status" value="1"/>
</dbReference>
<keyword evidence="9" id="KW-0808">Transferase</keyword>
<keyword evidence="5 7" id="KW-1133">Transmembrane helix</keyword>
<keyword evidence="3" id="KW-1003">Cell membrane</keyword>
<dbReference type="PANTHER" id="PTHR43266:SF2">
    <property type="entry name" value="MAJOR FACILITATOR SUPERFAMILY (MFS) PROFILE DOMAIN-CONTAINING PROTEIN"/>
    <property type="match status" value="1"/>
</dbReference>
<evidence type="ECO:0000313" key="10">
    <source>
        <dbReference type="Proteomes" id="UP000070186"/>
    </source>
</evidence>
<accession>A0A133XNK9</accession>